<feature type="non-terminal residue" evidence="1">
    <location>
        <position position="59"/>
    </location>
</feature>
<protein>
    <submittedName>
        <fullName evidence="1">Uncharacterized protein</fullName>
    </submittedName>
</protein>
<comment type="caution">
    <text evidence="1">The sequence shown here is derived from an EMBL/GenBank/DDBJ whole genome shotgun (WGS) entry which is preliminary data.</text>
</comment>
<reference evidence="1" key="1">
    <citation type="journal article" date="2014" name="Front. Microbiol.">
        <title>High frequency of phylogenetically diverse reductive dehalogenase-homologous genes in deep subseafloor sedimentary metagenomes.</title>
        <authorList>
            <person name="Kawai M."/>
            <person name="Futagami T."/>
            <person name="Toyoda A."/>
            <person name="Takaki Y."/>
            <person name="Nishi S."/>
            <person name="Hori S."/>
            <person name="Arai W."/>
            <person name="Tsubouchi T."/>
            <person name="Morono Y."/>
            <person name="Uchiyama I."/>
            <person name="Ito T."/>
            <person name="Fujiyama A."/>
            <person name="Inagaki F."/>
            <person name="Takami H."/>
        </authorList>
    </citation>
    <scope>NUCLEOTIDE SEQUENCE</scope>
    <source>
        <strain evidence="1">Expedition CK06-06</strain>
    </source>
</reference>
<dbReference type="EMBL" id="BART01041521">
    <property type="protein sequence ID" value="GAH26628.1"/>
    <property type="molecule type" value="Genomic_DNA"/>
</dbReference>
<gene>
    <name evidence="1" type="ORF">S01H4_66754</name>
</gene>
<organism evidence="1">
    <name type="scientific">marine sediment metagenome</name>
    <dbReference type="NCBI Taxonomy" id="412755"/>
    <lineage>
        <taxon>unclassified sequences</taxon>
        <taxon>metagenomes</taxon>
        <taxon>ecological metagenomes</taxon>
    </lineage>
</organism>
<proteinExistence type="predicted"/>
<accession>X1G0T1</accession>
<dbReference type="AlphaFoldDB" id="X1G0T1"/>
<name>X1G0T1_9ZZZZ</name>
<sequence>MIYGSLTWHEDKYHTRKALNSPPHITLVPPFWYPTLKKSALLSTVSQLNRDFNSSFSDE</sequence>
<evidence type="ECO:0000313" key="1">
    <source>
        <dbReference type="EMBL" id="GAH26628.1"/>
    </source>
</evidence>